<dbReference type="AlphaFoldDB" id="A0A9D9J048"/>
<gene>
    <name evidence="1" type="ORF">IAC87_04395</name>
</gene>
<dbReference type="GO" id="GO:0008168">
    <property type="term" value="F:methyltransferase activity"/>
    <property type="evidence" value="ECO:0007669"/>
    <property type="project" value="UniProtKB-KW"/>
</dbReference>
<evidence type="ECO:0000313" key="2">
    <source>
        <dbReference type="Proteomes" id="UP000823772"/>
    </source>
</evidence>
<dbReference type="Proteomes" id="UP000823772">
    <property type="component" value="Unassembled WGS sequence"/>
</dbReference>
<organism evidence="1 2">
    <name type="scientific">Candidatus Merdivivens faecigallinarum</name>
    <dbReference type="NCBI Taxonomy" id="2840871"/>
    <lineage>
        <taxon>Bacteria</taxon>
        <taxon>Pseudomonadati</taxon>
        <taxon>Bacteroidota</taxon>
        <taxon>Bacteroidia</taxon>
        <taxon>Bacteroidales</taxon>
        <taxon>Muribaculaceae</taxon>
        <taxon>Muribaculaceae incertae sedis</taxon>
        <taxon>Candidatus Merdivivens</taxon>
    </lineage>
</organism>
<dbReference type="EMBL" id="JADILY010000092">
    <property type="protein sequence ID" value="MBO8481770.1"/>
    <property type="molecule type" value="Genomic_DNA"/>
</dbReference>
<reference evidence="1" key="2">
    <citation type="journal article" date="2021" name="PeerJ">
        <title>Extensive microbial diversity within the chicken gut microbiome revealed by metagenomics and culture.</title>
        <authorList>
            <person name="Gilroy R."/>
            <person name="Ravi A."/>
            <person name="Getino M."/>
            <person name="Pursley I."/>
            <person name="Horton D.L."/>
            <person name="Alikhan N.F."/>
            <person name="Baker D."/>
            <person name="Gharbi K."/>
            <person name="Hall N."/>
            <person name="Watson M."/>
            <person name="Adriaenssens E.M."/>
            <person name="Foster-Nyarko E."/>
            <person name="Jarju S."/>
            <person name="Secka A."/>
            <person name="Antonio M."/>
            <person name="Oren A."/>
            <person name="Chaudhuri R.R."/>
            <person name="La Ragione R."/>
            <person name="Hildebrand F."/>
            <person name="Pallen M.J."/>
        </authorList>
    </citation>
    <scope>NUCLEOTIDE SEQUENCE</scope>
    <source>
        <strain evidence="1">B3-2255</strain>
    </source>
</reference>
<dbReference type="GO" id="GO:0003676">
    <property type="term" value="F:nucleic acid binding"/>
    <property type="evidence" value="ECO:0007669"/>
    <property type="project" value="InterPro"/>
</dbReference>
<comment type="caution">
    <text evidence="1">The sequence shown here is derived from an EMBL/GenBank/DDBJ whole genome shotgun (WGS) entry which is preliminary data.</text>
</comment>
<dbReference type="GO" id="GO:0032259">
    <property type="term" value="P:methylation"/>
    <property type="evidence" value="ECO:0007669"/>
    <property type="project" value="UniProtKB-KW"/>
</dbReference>
<keyword evidence="1" id="KW-0489">Methyltransferase</keyword>
<proteinExistence type="predicted"/>
<dbReference type="PROSITE" id="PS00092">
    <property type="entry name" value="N6_MTASE"/>
    <property type="match status" value="1"/>
</dbReference>
<dbReference type="InterPro" id="IPR002052">
    <property type="entry name" value="DNA_methylase_N6_adenine_CS"/>
</dbReference>
<evidence type="ECO:0000313" key="1">
    <source>
        <dbReference type="EMBL" id="MBO8481770.1"/>
    </source>
</evidence>
<dbReference type="Pfam" id="PF13651">
    <property type="entry name" value="EcoRI_methylase"/>
    <property type="match status" value="1"/>
</dbReference>
<dbReference type="InterPro" id="IPR025247">
    <property type="entry name" value="EcoRI-like_methylase"/>
</dbReference>
<accession>A0A9D9J048</accession>
<name>A0A9D9J048_9BACT</name>
<reference evidence="1" key="1">
    <citation type="submission" date="2020-10" db="EMBL/GenBank/DDBJ databases">
        <authorList>
            <person name="Gilroy R."/>
        </authorList>
    </citation>
    <scope>NUCLEOTIDE SEQUENCE</scope>
    <source>
        <strain evidence="1">B3-2255</strain>
    </source>
</reference>
<sequence length="325" mass="37525">MTRNATNRLLQHAKKAKSDEFYTQLSDIARELKFYKDHFKDKVVYCNCDDPRRSNFYTYFVSNFHDLGLKKLITACYQEAEGGLFGPATAAKGFFYEYTGRREETACPGPADFTYFRGDGDFRSSESIKLLELADIVVTNPPFSLFREYVAQLVQYRKKFLIIGNINAITYKEIFHLIQENKAWLGVNLGRGISGFIVPDHYELYGTEARIDAGGRRIVSPNNCLWLTNLDVSKRHEDIALEKRYAGHEAEYPKYDNFDGINVDKTQNIPKDYAGCMGVPITFLHKFNPDQFEIVRFRKGDDGKDLSVNGKCPYFRILIRNKRVR</sequence>
<keyword evidence="1" id="KW-0808">Transferase</keyword>
<protein>
    <submittedName>
        <fullName evidence="1">Adenine-specific methyltransferase EcoRI family protein</fullName>
    </submittedName>
</protein>